<dbReference type="CDD" id="cd02064">
    <property type="entry name" value="FAD_synthetase_N"/>
    <property type="match status" value="1"/>
</dbReference>
<evidence type="ECO:0000313" key="13">
    <source>
        <dbReference type="EMBL" id="RFU94614.1"/>
    </source>
</evidence>
<evidence type="ECO:0000256" key="10">
    <source>
        <dbReference type="ARBA" id="ARBA00022840"/>
    </source>
</evidence>
<evidence type="ECO:0000256" key="3">
    <source>
        <dbReference type="ARBA" id="ARBA00012393"/>
    </source>
</evidence>
<dbReference type="RefSeq" id="WP_117330648.1">
    <property type="nucleotide sequence ID" value="NZ_QUWK01000008.1"/>
</dbReference>
<dbReference type="GO" id="GO:0008531">
    <property type="term" value="F:riboflavin kinase activity"/>
    <property type="evidence" value="ECO:0007669"/>
    <property type="project" value="TreeGrafter"/>
</dbReference>
<dbReference type="PANTHER" id="PTHR22749">
    <property type="entry name" value="RIBOFLAVIN KINASE/FMN ADENYLYLTRANSFERASE"/>
    <property type="match status" value="1"/>
</dbReference>
<dbReference type="GO" id="GO:0006747">
    <property type="term" value="P:FAD biosynthetic process"/>
    <property type="evidence" value="ECO:0007669"/>
    <property type="project" value="UniProtKB-UniPathway"/>
</dbReference>
<proteinExistence type="inferred from homology"/>
<keyword evidence="7" id="KW-0548">Nucleotidyltransferase</keyword>
<feature type="domain" description="FAD synthetase" evidence="12">
    <location>
        <begin position="19"/>
        <end position="172"/>
    </location>
</feature>
<evidence type="ECO:0000256" key="9">
    <source>
        <dbReference type="ARBA" id="ARBA00022827"/>
    </source>
</evidence>
<comment type="caution">
    <text evidence="13">The sequence shown here is derived from an EMBL/GenBank/DDBJ whole genome shotgun (WGS) entry which is preliminary data.</text>
</comment>
<dbReference type="Gene3D" id="3.40.50.620">
    <property type="entry name" value="HUPs"/>
    <property type="match status" value="1"/>
</dbReference>
<evidence type="ECO:0000256" key="6">
    <source>
        <dbReference type="ARBA" id="ARBA00022679"/>
    </source>
</evidence>
<keyword evidence="8" id="KW-0547">Nucleotide-binding</keyword>
<dbReference type="AlphaFoldDB" id="A0A372MFU5"/>
<dbReference type="InterPro" id="IPR014729">
    <property type="entry name" value="Rossmann-like_a/b/a_fold"/>
</dbReference>
<comment type="catalytic activity">
    <reaction evidence="11">
        <text>FMN + ATP + H(+) = FAD + diphosphate</text>
        <dbReference type="Rhea" id="RHEA:17237"/>
        <dbReference type="ChEBI" id="CHEBI:15378"/>
        <dbReference type="ChEBI" id="CHEBI:30616"/>
        <dbReference type="ChEBI" id="CHEBI:33019"/>
        <dbReference type="ChEBI" id="CHEBI:57692"/>
        <dbReference type="ChEBI" id="CHEBI:58210"/>
        <dbReference type="EC" id="2.7.7.2"/>
    </reaction>
</comment>
<protein>
    <recommendedName>
        <fullName evidence="3">FAD synthase</fullName>
        <ecNumber evidence="3">2.7.7.2</ecNumber>
    </recommendedName>
</protein>
<keyword evidence="6" id="KW-0808">Transferase</keyword>
<evidence type="ECO:0000256" key="8">
    <source>
        <dbReference type="ARBA" id="ARBA00022741"/>
    </source>
</evidence>
<comment type="pathway">
    <text evidence="1">Cofactor biosynthesis; FAD biosynthesis; FAD from FMN: step 1/1.</text>
</comment>
<keyword evidence="5" id="KW-0288">FMN</keyword>
<reference evidence="14" key="1">
    <citation type="submission" date="2018-08" db="EMBL/GenBank/DDBJ databases">
        <authorList>
            <person name="Grouzdev D.S."/>
            <person name="Krutkina M.S."/>
        </authorList>
    </citation>
    <scope>NUCLEOTIDE SEQUENCE [LARGE SCALE GENOMIC DNA]</scope>
    <source>
        <strain evidence="14">4-11</strain>
    </source>
</reference>
<evidence type="ECO:0000256" key="7">
    <source>
        <dbReference type="ARBA" id="ARBA00022695"/>
    </source>
</evidence>
<evidence type="ECO:0000313" key="14">
    <source>
        <dbReference type="Proteomes" id="UP000264002"/>
    </source>
</evidence>
<keyword evidence="9" id="KW-0274">FAD</keyword>
<evidence type="ECO:0000256" key="1">
    <source>
        <dbReference type="ARBA" id="ARBA00004726"/>
    </source>
</evidence>
<evidence type="ECO:0000259" key="12">
    <source>
        <dbReference type="Pfam" id="PF06574"/>
    </source>
</evidence>
<dbReference type="UniPathway" id="UPA00277">
    <property type="reaction ID" value="UER00407"/>
</dbReference>
<evidence type="ECO:0000256" key="4">
    <source>
        <dbReference type="ARBA" id="ARBA00022630"/>
    </source>
</evidence>
<accession>A0A372MFU5</accession>
<evidence type="ECO:0000256" key="2">
    <source>
        <dbReference type="ARBA" id="ARBA00010214"/>
    </source>
</evidence>
<dbReference type="EMBL" id="QUWK01000008">
    <property type="protein sequence ID" value="RFU94614.1"/>
    <property type="molecule type" value="Genomic_DNA"/>
</dbReference>
<comment type="similarity">
    <text evidence="2">Belongs to the RibF family.</text>
</comment>
<dbReference type="EC" id="2.7.7.2" evidence="3"/>
<keyword evidence="4" id="KW-0285">Flavoprotein</keyword>
<keyword evidence="10" id="KW-0067">ATP-binding</keyword>
<reference evidence="13 14" key="2">
    <citation type="submission" date="2018-09" db="EMBL/GenBank/DDBJ databases">
        <title>Genome of Sphaerochaeta halotolerans strain 4-11.</title>
        <authorList>
            <person name="Nazina T.N."/>
            <person name="Sokolova D.S."/>
        </authorList>
    </citation>
    <scope>NUCLEOTIDE SEQUENCE [LARGE SCALE GENOMIC DNA]</scope>
    <source>
        <strain evidence="13 14">4-11</strain>
    </source>
</reference>
<dbReference type="Proteomes" id="UP000264002">
    <property type="component" value="Unassembled WGS sequence"/>
</dbReference>
<dbReference type="InterPro" id="IPR023468">
    <property type="entry name" value="Riboflavin_kinase"/>
</dbReference>
<dbReference type="SUPFAM" id="SSF52374">
    <property type="entry name" value="Nucleotidylyl transferase"/>
    <property type="match status" value="1"/>
</dbReference>
<dbReference type="GO" id="GO:0003919">
    <property type="term" value="F:FMN adenylyltransferase activity"/>
    <property type="evidence" value="ECO:0007669"/>
    <property type="project" value="UniProtKB-EC"/>
</dbReference>
<dbReference type="InterPro" id="IPR015864">
    <property type="entry name" value="FAD_synthase"/>
</dbReference>
<name>A0A372MFU5_9SPIR</name>
<dbReference type="Pfam" id="PF06574">
    <property type="entry name" value="FAD_syn"/>
    <property type="match status" value="1"/>
</dbReference>
<dbReference type="GO" id="GO:0009231">
    <property type="term" value="P:riboflavin biosynthetic process"/>
    <property type="evidence" value="ECO:0007669"/>
    <property type="project" value="InterPro"/>
</dbReference>
<dbReference type="GO" id="GO:0009398">
    <property type="term" value="P:FMN biosynthetic process"/>
    <property type="evidence" value="ECO:0007669"/>
    <property type="project" value="TreeGrafter"/>
</dbReference>
<organism evidence="13 14">
    <name type="scientific">Sphaerochaeta halotolerans</name>
    <dbReference type="NCBI Taxonomy" id="2293840"/>
    <lineage>
        <taxon>Bacteria</taxon>
        <taxon>Pseudomonadati</taxon>
        <taxon>Spirochaetota</taxon>
        <taxon>Spirochaetia</taxon>
        <taxon>Spirochaetales</taxon>
        <taxon>Sphaerochaetaceae</taxon>
        <taxon>Sphaerochaeta</taxon>
    </lineage>
</organism>
<gene>
    <name evidence="13" type="ORF">DYP60_08860</name>
</gene>
<dbReference type="PANTHER" id="PTHR22749:SF6">
    <property type="entry name" value="RIBOFLAVIN KINASE"/>
    <property type="match status" value="1"/>
</dbReference>
<sequence>MKRYDFMHLSAHPVLWQVPMVVSIGVFDGIHRGHLTILDRTISFAKENGWESMVITFDKNPKMVTKSQPYHSKLTTEAQMQEILANLGVNHMVVIDFSADFSKLTAEEFLALVCAFCQVKAMVVGEDFRCGAPASSAGPVQLQEHLNRLSPGAIVEVPPFVRTDKREVVSSTLVRKKLLEGALEEIQGMLGRPYELDLVAYPSKFTEDGLLYRTASFMQLLPMAGVYDAYLTLSDDTKVPVKTIIGNEDLLIIPKVGMWDRKLLRTKRLGLIAKGSSS</sequence>
<evidence type="ECO:0000256" key="11">
    <source>
        <dbReference type="ARBA" id="ARBA00049494"/>
    </source>
</evidence>
<keyword evidence="14" id="KW-1185">Reference proteome</keyword>
<dbReference type="GO" id="GO:0005524">
    <property type="term" value="F:ATP binding"/>
    <property type="evidence" value="ECO:0007669"/>
    <property type="project" value="UniProtKB-KW"/>
</dbReference>
<evidence type="ECO:0000256" key="5">
    <source>
        <dbReference type="ARBA" id="ARBA00022643"/>
    </source>
</evidence>